<dbReference type="AlphaFoldDB" id="A0A4S2AYJ2"/>
<gene>
    <name evidence="1" type="ORF">E5356_06200</name>
</gene>
<protein>
    <submittedName>
        <fullName evidence="1">Uncharacterized protein</fullName>
    </submittedName>
</protein>
<sequence>MDYLQISQKSVSLHCVFHSIRFKVNKGWSKALLLFLCLYVS</sequence>
<reference evidence="1 2" key="1">
    <citation type="submission" date="2019-04" db="EMBL/GenBank/DDBJ databases">
        <title>Microbes associate with the intestines of laboratory mice.</title>
        <authorList>
            <person name="Navarre W."/>
            <person name="Wong E."/>
            <person name="Huang K."/>
            <person name="Tropini C."/>
            <person name="Ng K."/>
            <person name="Yu B."/>
        </authorList>
    </citation>
    <scope>NUCLEOTIDE SEQUENCE [LARGE SCALE GENOMIC DNA]</scope>
    <source>
        <strain evidence="1 2">NM70_E10</strain>
    </source>
</reference>
<name>A0A4S2AYJ2_9BACE</name>
<dbReference type="Proteomes" id="UP000305751">
    <property type="component" value="Unassembled WGS sequence"/>
</dbReference>
<keyword evidence="2" id="KW-1185">Reference proteome</keyword>
<evidence type="ECO:0000313" key="2">
    <source>
        <dbReference type="Proteomes" id="UP000305751"/>
    </source>
</evidence>
<dbReference type="EMBL" id="SRZA01000011">
    <property type="protein sequence ID" value="TGY06676.1"/>
    <property type="molecule type" value="Genomic_DNA"/>
</dbReference>
<evidence type="ECO:0000313" key="1">
    <source>
        <dbReference type="EMBL" id="TGY06676.1"/>
    </source>
</evidence>
<organism evidence="1 2">
    <name type="scientific">Bacteroides acidifaciens</name>
    <dbReference type="NCBI Taxonomy" id="85831"/>
    <lineage>
        <taxon>Bacteria</taxon>
        <taxon>Pseudomonadati</taxon>
        <taxon>Bacteroidota</taxon>
        <taxon>Bacteroidia</taxon>
        <taxon>Bacteroidales</taxon>
        <taxon>Bacteroidaceae</taxon>
        <taxon>Bacteroides</taxon>
    </lineage>
</organism>
<accession>A0A4S2AYJ2</accession>
<proteinExistence type="predicted"/>
<comment type="caution">
    <text evidence="1">The sequence shown here is derived from an EMBL/GenBank/DDBJ whole genome shotgun (WGS) entry which is preliminary data.</text>
</comment>